<evidence type="ECO:0000256" key="5">
    <source>
        <dbReference type="ARBA" id="ARBA00023136"/>
    </source>
</evidence>
<comment type="caution">
    <text evidence="9">The sequence shown here is derived from an EMBL/GenBank/DDBJ whole genome shotgun (WGS) entry which is preliminary data.</text>
</comment>
<proteinExistence type="predicted"/>
<evidence type="ECO:0000256" key="6">
    <source>
        <dbReference type="SAM" id="MobiDB-lite"/>
    </source>
</evidence>
<dbReference type="InParanoid" id="A0A401GSJ8"/>
<dbReference type="AlphaFoldDB" id="A0A401GSJ8"/>
<keyword evidence="3 7" id="KW-0812">Transmembrane</keyword>
<keyword evidence="4 7" id="KW-1133">Transmembrane helix</keyword>
<organism evidence="9 10">
    <name type="scientific">Sparassis crispa</name>
    <dbReference type="NCBI Taxonomy" id="139825"/>
    <lineage>
        <taxon>Eukaryota</taxon>
        <taxon>Fungi</taxon>
        <taxon>Dikarya</taxon>
        <taxon>Basidiomycota</taxon>
        <taxon>Agaricomycotina</taxon>
        <taxon>Agaricomycetes</taxon>
        <taxon>Polyporales</taxon>
        <taxon>Sparassidaceae</taxon>
        <taxon>Sparassis</taxon>
    </lineage>
</organism>
<feature type="transmembrane region" description="Helical" evidence="7">
    <location>
        <begin position="141"/>
        <end position="161"/>
    </location>
</feature>
<feature type="compositionally biased region" description="Polar residues" evidence="6">
    <location>
        <begin position="9"/>
        <end position="25"/>
    </location>
</feature>
<dbReference type="RefSeq" id="XP_027616124.1">
    <property type="nucleotide sequence ID" value="XM_027760323.1"/>
</dbReference>
<keyword evidence="10" id="KW-1185">Reference proteome</keyword>
<sequence>MEPSAVASPLQSTSNLPASPPNSDATHPDVRAYDGPDRPPFEVANETASPVPSTADRRRKKKKKRQGGGGADREVPRFPFNLALTLENSGSVARDHLASERTFLAYVRTSVAISSTGVALVQLFTIAEASNQKLEKYSRPLGATFIMIGLFTLALGGARYFEVQGALIRGVYPAIRISVVLVSVALGAVILIVFCIILAVRK</sequence>
<name>A0A401GSJ8_9APHY</name>
<feature type="compositionally biased region" description="Basic residues" evidence="6">
    <location>
        <begin position="57"/>
        <end position="66"/>
    </location>
</feature>
<dbReference type="GeneID" id="38782128"/>
<evidence type="ECO:0000256" key="2">
    <source>
        <dbReference type="ARBA" id="ARBA00022475"/>
    </source>
</evidence>
<dbReference type="InterPro" id="IPR003807">
    <property type="entry name" value="DUF202"/>
</dbReference>
<dbReference type="OrthoDB" id="199599at2759"/>
<evidence type="ECO:0000256" key="4">
    <source>
        <dbReference type="ARBA" id="ARBA00022989"/>
    </source>
</evidence>
<feature type="region of interest" description="Disordered" evidence="6">
    <location>
        <begin position="1"/>
        <end position="75"/>
    </location>
</feature>
<dbReference type="PANTHER" id="PTHR34187:SF2">
    <property type="entry name" value="DUF202 DOMAIN-CONTAINING PROTEIN"/>
    <property type="match status" value="1"/>
</dbReference>
<evidence type="ECO:0000259" key="8">
    <source>
        <dbReference type="Pfam" id="PF02656"/>
    </source>
</evidence>
<dbReference type="Proteomes" id="UP000287166">
    <property type="component" value="Unassembled WGS sequence"/>
</dbReference>
<evidence type="ECO:0000256" key="1">
    <source>
        <dbReference type="ARBA" id="ARBA00004651"/>
    </source>
</evidence>
<keyword evidence="2" id="KW-1003">Cell membrane</keyword>
<dbReference type="GO" id="GO:0005886">
    <property type="term" value="C:plasma membrane"/>
    <property type="evidence" value="ECO:0007669"/>
    <property type="project" value="UniProtKB-SubCell"/>
</dbReference>
<accession>A0A401GSJ8</accession>
<feature type="compositionally biased region" description="Basic and acidic residues" evidence="6">
    <location>
        <begin position="26"/>
        <end position="40"/>
    </location>
</feature>
<gene>
    <name evidence="9" type="ORF">SCP_0703970</name>
</gene>
<feature type="domain" description="DUF202" evidence="8">
    <location>
        <begin position="94"/>
        <end position="164"/>
    </location>
</feature>
<keyword evidence="5 7" id="KW-0472">Membrane</keyword>
<protein>
    <recommendedName>
        <fullName evidence="8">DUF202 domain-containing protein</fullName>
    </recommendedName>
</protein>
<evidence type="ECO:0000313" key="9">
    <source>
        <dbReference type="EMBL" id="GBE85211.1"/>
    </source>
</evidence>
<feature type="transmembrane region" description="Helical" evidence="7">
    <location>
        <begin position="173"/>
        <end position="200"/>
    </location>
</feature>
<evidence type="ECO:0000313" key="10">
    <source>
        <dbReference type="Proteomes" id="UP000287166"/>
    </source>
</evidence>
<evidence type="ECO:0000256" key="7">
    <source>
        <dbReference type="SAM" id="Phobius"/>
    </source>
</evidence>
<dbReference type="InterPro" id="IPR052053">
    <property type="entry name" value="IM_YidH-like"/>
</dbReference>
<dbReference type="PANTHER" id="PTHR34187">
    <property type="entry name" value="FGR18P"/>
    <property type="match status" value="1"/>
</dbReference>
<comment type="subcellular location">
    <subcellularLocation>
        <location evidence="1">Cell membrane</location>
        <topology evidence="1">Multi-pass membrane protein</topology>
    </subcellularLocation>
</comment>
<dbReference type="Pfam" id="PF02656">
    <property type="entry name" value="DUF202"/>
    <property type="match status" value="1"/>
</dbReference>
<evidence type="ECO:0000256" key="3">
    <source>
        <dbReference type="ARBA" id="ARBA00022692"/>
    </source>
</evidence>
<dbReference type="EMBL" id="BFAD01000007">
    <property type="protein sequence ID" value="GBE85211.1"/>
    <property type="molecule type" value="Genomic_DNA"/>
</dbReference>
<reference evidence="9 10" key="1">
    <citation type="journal article" date="2018" name="Sci. Rep.">
        <title>Genome sequence of the cauliflower mushroom Sparassis crispa (Hanabiratake) and its association with beneficial usage.</title>
        <authorList>
            <person name="Kiyama R."/>
            <person name="Furutani Y."/>
            <person name="Kawaguchi K."/>
            <person name="Nakanishi T."/>
        </authorList>
    </citation>
    <scope>NUCLEOTIDE SEQUENCE [LARGE SCALE GENOMIC DNA]</scope>
</reference>